<dbReference type="HOGENOM" id="CLU_061288_20_3_1"/>
<dbReference type="SMART" id="SM00054">
    <property type="entry name" value="EFh"/>
    <property type="match status" value="4"/>
</dbReference>
<evidence type="ECO:0000313" key="7">
    <source>
        <dbReference type="Proteomes" id="UP000014760"/>
    </source>
</evidence>
<organism evidence="5">
    <name type="scientific">Capitella teleta</name>
    <name type="common">Polychaete worm</name>
    <dbReference type="NCBI Taxonomy" id="283909"/>
    <lineage>
        <taxon>Eukaryota</taxon>
        <taxon>Metazoa</taxon>
        <taxon>Spiralia</taxon>
        <taxon>Lophotrochozoa</taxon>
        <taxon>Annelida</taxon>
        <taxon>Polychaeta</taxon>
        <taxon>Sedentaria</taxon>
        <taxon>Scolecida</taxon>
        <taxon>Capitellidae</taxon>
        <taxon>Capitella</taxon>
    </lineage>
</organism>
<dbReference type="Proteomes" id="UP000014760">
    <property type="component" value="Unassembled WGS sequence"/>
</dbReference>
<keyword evidence="3" id="KW-0106">Calcium</keyword>
<keyword evidence="2" id="KW-0677">Repeat</keyword>
<dbReference type="EMBL" id="KB300511">
    <property type="protein sequence ID" value="ELU06678.1"/>
    <property type="molecule type" value="Genomic_DNA"/>
</dbReference>
<gene>
    <name evidence="5" type="ORF">CAPTEDRAFT_220150</name>
</gene>
<dbReference type="PANTHER" id="PTHR10827">
    <property type="entry name" value="RETICULOCALBIN"/>
    <property type="match status" value="1"/>
</dbReference>
<dbReference type="EnsemblMetazoa" id="CapteT220150">
    <property type="protein sequence ID" value="CapteP220150"/>
    <property type="gene ID" value="CapteG220150"/>
</dbReference>
<dbReference type="PROSITE" id="PS50222">
    <property type="entry name" value="EF_HAND_2"/>
    <property type="match status" value="3"/>
</dbReference>
<evidence type="ECO:0000256" key="1">
    <source>
        <dbReference type="ARBA" id="ARBA00022723"/>
    </source>
</evidence>
<dbReference type="Pfam" id="PF13499">
    <property type="entry name" value="EF-hand_7"/>
    <property type="match status" value="2"/>
</dbReference>
<dbReference type="SUPFAM" id="SSF47473">
    <property type="entry name" value="EF-hand"/>
    <property type="match status" value="1"/>
</dbReference>
<dbReference type="InterPro" id="IPR011992">
    <property type="entry name" value="EF-hand-dom_pair"/>
</dbReference>
<reference evidence="6" key="3">
    <citation type="submission" date="2015-06" db="UniProtKB">
        <authorList>
            <consortium name="EnsemblMetazoa"/>
        </authorList>
    </citation>
    <scope>IDENTIFICATION</scope>
</reference>
<feature type="domain" description="EF-hand" evidence="4">
    <location>
        <begin position="82"/>
        <end position="117"/>
    </location>
</feature>
<keyword evidence="7" id="KW-1185">Reference proteome</keyword>
<evidence type="ECO:0000259" key="4">
    <source>
        <dbReference type="PROSITE" id="PS50222"/>
    </source>
</evidence>
<dbReference type="InterPro" id="IPR002048">
    <property type="entry name" value="EF_hand_dom"/>
</dbReference>
<protein>
    <recommendedName>
        <fullName evidence="4">EF-hand domain-containing protein</fullName>
    </recommendedName>
</protein>
<dbReference type="EMBL" id="AMQN01001214">
    <property type="status" value="NOT_ANNOTATED_CDS"/>
    <property type="molecule type" value="Genomic_DNA"/>
</dbReference>
<feature type="domain" description="EF-hand" evidence="4">
    <location>
        <begin position="118"/>
        <end position="151"/>
    </location>
</feature>
<accession>R7UKQ8</accession>
<dbReference type="PANTHER" id="PTHR10827:SF98">
    <property type="entry name" value="45 KDA CALCIUM-BINDING PROTEIN"/>
    <property type="match status" value="1"/>
</dbReference>
<evidence type="ECO:0000256" key="2">
    <source>
        <dbReference type="ARBA" id="ARBA00022737"/>
    </source>
</evidence>
<reference evidence="5 7" key="2">
    <citation type="journal article" date="2013" name="Nature">
        <title>Insights into bilaterian evolution from three spiralian genomes.</title>
        <authorList>
            <person name="Simakov O."/>
            <person name="Marletaz F."/>
            <person name="Cho S.J."/>
            <person name="Edsinger-Gonzales E."/>
            <person name="Havlak P."/>
            <person name="Hellsten U."/>
            <person name="Kuo D.H."/>
            <person name="Larsson T."/>
            <person name="Lv J."/>
            <person name="Arendt D."/>
            <person name="Savage R."/>
            <person name="Osoegawa K."/>
            <person name="de Jong P."/>
            <person name="Grimwood J."/>
            <person name="Chapman J.A."/>
            <person name="Shapiro H."/>
            <person name="Aerts A."/>
            <person name="Otillar R.P."/>
            <person name="Terry A.Y."/>
            <person name="Boore J.L."/>
            <person name="Grigoriev I.V."/>
            <person name="Lindberg D.R."/>
            <person name="Seaver E.C."/>
            <person name="Weisblat D.A."/>
            <person name="Putnam N.H."/>
            <person name="Rokhsar D.S."/>
        </authorList>
    </citation>
    <scope>NUCLEOTIDE SEQUENCE</scope>
    <source>
        <strain evidence="5 7">I ESC-2004</strain>
    </source>
</reference>
<dbReference type="OrthoDB" id="26525at2759"/>
<proteinExistence type="predicted"/>
<dbReference type="GO" id="GO:0005509">
    <property type="term" value="F:calcium ion binding"/>
    <property type="evidence" value="ECO:0007669"/>
    <property type="project" value="InterPro"/>
</dbReference>
<dbReference type="AlphaFoldDB" id="R7UKQ8"/>
<dbReference type="STRING" id="283909.R7UKQ8"/>
<name>R7UKQ8_CAPTE</name>
<dbReference type="OMA" id="WHHTTIT"/>
<evidence type="ECO:0000256" key="3">
    <source>
        <dbReference type="ARBA" id="ARBA00022837"/>
    </source>
</evidence>
<keyword evidence="1" id="KW-0479">Metal-binding</keyword>
<dbReference type="PROSITE" id="PS00018">
    <property type="entry name" value="EF_HAND_1"/>
    <property type="match status" value="2"/>
</dbReference>
<sequence>MEQQTERRRLSLKTSTEIFTVFTKYDTDRNGLISQNEAHQVLREELGYLPRQTQALFKACDTNGDKQLSLGEFVKFYFCVQKELEDMEMHFNHFDANKDGRISTEEILDALRQAPLAIREDEVEDMIRVHDANGDGYLQWDEFVKFWNFLK</sequence>
<feature type="domain" description="EF-hand" evidence="4">
    <location>
        <begin position="13"/>
        <end position="48"/>
    </location>
</feature>
<evidence type="ECO:0000313" key="5">
    <source>
        <dbReference type="EMBL" id="ELU06678.1"/>
    </source>
</evidence>
<dbReference type="Gene3D" id="1.10.238.10">
    <property type="entry name" value="EF-hand"/>
    <property type="match status" value="2"/>
</dbReference>
<reference evidence="7" key="1">
    <citation type="submission" date="2012-12" db="EMBL/GenBank/DDBJ databases">
        <authorList>
            <person name="Hellsten U."/>
            <person name="Grimwood J."/>
            <person name="Chapman J.A."/>
            <person name="Shapiro H."/>
            <person name="Aerts A."/>
            <person name="Otillar R.P."/>
            <person name="Terry A.Y."/>
            <person name="Boore J.L."/>
            <person name="Simakov O."/>
            <person name="Marletaz F."/>
            <person name="Cho S.-J."/>
            <person name="Edsinger-Gonzales E."/>
            <person name="Havlak P."/>
            <person name="Kuo D.-H."/>
            <person name="Larsson T."/>
            <person name="Lv J."/>
            <person name="Arendt D."/>
            <person name="Savage R."/>
            <person name="Osoegawa K."/>
            <person name="de Jong P."/>
            <person name="Lindberg D.R."/>
            <person name="Seaver E.C."/>
            <person name="Weisblat D.A."/>
            <person name="Putnam N.H."/>
            <person name="Grigoriev I.V."/>
            <person name="Rokhsar D.S."/>
        </authorList>
    </citation>
    <scope>NUCLEOTIDE SEQUENCE</scope>
    <source>
        <strain evidence="7">I ESC-2004</strain>
    </source>
</reference>
<evidence type="ECO:0000313" key="6">
    <source>
        <dbReference type="EnsemblMetazoa" id="CapteP220150"/>
    </source>
</evidence>
<dbReference type="InterPro" id="IPR018247">
    <property type="entry name" value="EF_Hand_1_Ca_BS"/>
</dbReference>